<dbReference type="AlphaFoldDB" id="A0A1Q9DSH5"/>
<evidence type="ECO:0000313" key="2">
    <source>
        <dbReference type="EMBL" id="OLP98088.1"/>
    </source>
</evidence>
<organism evidence="2 3">
    <name type="scientific">Symbiodinium microadriaticum</name>
    <name type="common">Dinoflagellate</name>
    <name type="synonym">Zooxanthella microadriatica</name>
    <dbReference type="NCBI Taxonomy" id="2951"/>
    <lineage>
        <taxon>Eukaryota</taxon>
        <taxon>Sar</taxon>
        <taxon>Alveolata</taxon>
        <taxon>Dinophyceae</taxon>
        <taxon>Suessiales</taxon>
        <taxon>Symbiodiniaceae</taxon>
        <taxon>Symbiodinium</taxon>
    </lineage>
</organism>
<feature type="region of interest" description="Disordered" evidence="1">
    <location>
        <begin position="110"/>
        <end position="138"/>
    </location>
</feature>
<accession>A0A1Q9DSH5</accession>
<evidence type="ECO:0000313" key="3">
    <source>
        <dbReference type="Proteomes" id="UP000186817"/>
    </source>
</evidence>
<gene>
    <name evidence="2" type="ORF">AK812_SmicGene49128</name>
</gene>
<feature type="compositionally biased region" description="Polar residues" evidence="1">
    <location>
        <begin position="114"/>
        <end position="138"/>
    </location>
</feature>
<reference evidence="2 3" key="1">
    <citation type="submission" date="2016-02" db="EMBL/GenBank/DDBJ databases">
        <title>Genome analysis of coral dinoflagellate symbionts highlights evolutionary adaptations to a symbiotic lifestyle.</title>
        <authorList>
            <person name="Aranda M."/>
            <person name="Li Y."/>
            <person name="Liew Y.J."/>
            <person name="Baumgarten S."/>
            <person name="Simakov O."/>
            <person name="Wilson M."/>
            <person name="Piel J."/>
            <person name="Ashoor H."/>
            <person name="Bougouffa S."/>
            <person name="Bajic V.B."/>
            <person name="Ryu T."/>
            <person name="Ravasi T."/>
            <person name="Bayer T."/>
            <person name="Micklem G."/>
            <person name="Kim H."/>
            <person name="Bhak J."/>
            <person name="Lajeunesse T.C."/>
            <person name="Voolstra C.R."/>
        </authorList>
    </citation>
    <scope>NUCLEOTIDE SEQUENCE [LARGE SCALE GENOMIC DNA]</scope>
    <source>
        <strain evidence="2 3">CCMP2467</strain>
    </source>
</reference>
<name>A0A1Q9DSH5_SYMMI</name>
<dbReference type="OrthoDB" id="408232at2759"/>
<proteinExistence type="predicted"/>
<comment type="caution">
    <text evidence="2">The sequence shown here is derived from an EMBL/GenBank/DDBJ whole genome shotgun (WGS) entry which is preliminary data.</text>
</comment>
<dbReference type="EMBL" id="LSRX01000408">
    <property type="protein sequence ID" value="OLP98088.1"/>
    <property type="molecule type" value="Genomic_DNA"/>
</dbReference>
<protein>
    <submittedName>
        <fullName evidence="2">Uncharacterized protein</fullName>
    </submittedName>
</protein>
<evidence type="ECO:0000256" key="1">
    <source>
        <dbReference type="SAM" id="MobiDB-lite"/>
    </source>
</evidence>
<sequence>MLLPRHKTYAPPEWTCPNCRRGLQTLDCWCGKALTDEPTPPLFQDLFKSQKHYDQILRQEPFAEMRLRLLSKGQRQLKSQGDYLLSHMGLNKHQVQTWKDADTERRRRLLRTASLPSEDTRSTSSCGTLSSERPSTSYSFLERRVPQDPVQAIMMKGPPSFSPSMAGLASAALI</sequence>
<dbReference type="Proteomes" id="UP000186817">
    <property type="component" value="Unassembled WGS sequence"/>
</dbReference>
<keyword evidence="3" id="KW-1185">Reference proteome</keyword>